<dbReference type="EMBL" id="GBXM01033799">
    <property type="protein sequence ID" value="JAH74778.1"/>
    <property type="molecule type" value="Transcribed_RNA"/>
</dbReference>
<dbReference type="AlphaFoldDB" id="A0A0E9VC68"/>
<accession>A0A0E9VC68</accession>
<proteinExistence type="predicted"/>
<name>A0A0E9VC68_ANGAN</name>
<evidence type="ECO:0000313" key="1">
    <source>
        <dbReference type="EMBL" id="JAH74778.1"/>
    </source>
</evidence>
<protein>
    <submittedName>
        <fullName evidence="1">Uncharacterized protein</fullName>
    </submittedName>
</protein>
<sequence length="34" mass="3966">MGRRNTWQGLTFSPLESQYLSHSITHYTVWSGPQ</sequence>
<reference evidence="1" key="2">
    <citation type="journal article" date="2015" name="Fish Shellfish Immunol.">
        <title>Early steps in the European eel (Anguilla anguilla)-Vibrio vulnificus interaction in the gills: Role of the RtxA13 toxin.</title>
        <authorList>
            <person name="Callol A."/>
            <person name="Pajuelo D."/>
            <person name="Ebbesson L."/>
            <person name="Teles M."/>
            <person name="MacKenzie S."/>
            <person name="Amaro C."/>
        </authorList>
    </citation>
    <scope>NUCLEOTIDE SEQUENCE</scope>
</reference>
<reference evidence="1" key="1">
    <citation type="submission" date="2014-11" db="EMBL/GenBank/DDBJ databases">
        <authorList>
            <person name="Amaro Gonzalez C."/>
        </authorList>
    </citation>
    <scope>NUCLEOTIDE SEQUENCE</scope>
</reference>
<organism evidence="1">
    <name type="scientific">Anguilla anguilla</name>
    <name type="common">European freshwater eel</name>
    <name type="synonym">Muraena anguilla</name>
    <dbReference type="NCBI Taxonomy" id="7936"/>
    <lineage>
        <taxon>Eukaryota</taxon>
        <taxon>Metazoa</taxon>
        <taxon>Chordata</taxon>
        <taxon>Craniata</taxon>
        <taxon>Vertebrata</taxon>
        <taxon>Euteleostomi</taxon>
        <taxon>Actinopterygii</taxon>
        <taxon>Neopterygii</taxon>
        <taxon>Teleostei</taxon>
        <taxon>Anguilliformes</taxon>
        <taxon>Anguillidae</taxon>
        <taxon>Anguilla</taxon>
    </lineage>
</organism>